<evidence type="ECO:0000313" key="9">
    <source>
        <dbReference type="EMBL" id="PRQ56775.1"/>
    </source>
</evidence>
<evidence type="ECO:0000256" key="4">
    <source>
        <dbReference type="ARBA" id="ARBA00022989"/>
    </source>
</evidence>
<gene>
    <name evidence="9" type="ORF">RchiOBHm_Chr1g0341021</name>
</gene>
<dbReference type="PANTHER" id="PTHR24186">
    <property type="entry name" value="PROTEIN PHOSPHATASE 1 REGULATORY SUBUNIT"/>
    <property type="match status" value="1"/>
</dbReference>
<evidence type="ECO:0000256" key="1">
    <source>
        <dbReference type="ARBA" id="ARBA00004141"/>
    </source>
</evidence>
<dbReference type="AlphaFoldDB" id="A0A2P6SDM8"/>
<dbReference type="InterPro" id="IPR026961">
    <property type="entry name" value="PGG_dom"/>
</dbReference>
<dbReference type="Gramene" id="PRQ56775">
    <property type="protein sequence ID" value="PRQ56775"/>
    <property type="gene ID" value="RchiOBHm_Chr1g0341021"/>
</dbReference>
<reference evidence="9 10" key="1">
    <citation type="journal article" date="2018" name="Nat. Genet.">
        <title>The Rosa genome provides new insights in the design of modern roses.</title>
        <authorList>
            <person name="Bendahmane M."/>
        </authorList>
    </citation>
    <scope>NUCLEOTIDE SEQUENCE [LARGE SCALE GENOMIC DNA]</scope>
    <source>
        <strain evidence="10">cv. Old Blush</strain>
    </source>
</reference>
<comment type="subcellular location">
    <subcellularLocation>
        <location evidence="1">Membrane</location>
        <topology evidence="1">Multi-pass membrane protein</topology>
    </subcellularLocation>
</comment>
<feature type="transmembrane region" description="Helical" evidence="7">
    <location>
        <begin position="116"/>
        <end position="135"/>
    </location>
</feature>
<keyword evidence="2 7" id="KW-0812">Transmembrane</keyword>
<name>A0A2P6SDM8_ROSCH</name>
<feature type="domain" description="PGG" evidence="8">
    <location>
        <begin position="17"/>
        <end position="139"/>
    </location>
</feature>
<evidence type="ECO:0000256" key="3">
    <source>
        <dbReference type="ARBA" id="ARBA00022737"/>
    </source>
</evidence>
<feature type="transmembrane region" description="Helical" evidence="7">
    <location>
        <begin position="90"/>
        <end position="109"/>
    </location>
</feature>
<keyword evidence="5" id="KW-0040">ANK repeat</keyword>
<organism evidence="9 10">
    <name type="scientific">Rosa chinensis</name>
    <name type="common">China rose</name>
    <dbReference type="NCBI Taxonomy" id="74649"/>
    <lineage>
        <taxon>Eukaryota</taxon>
        <taxon>Viridiplantae</taxon>
        <taxon>Streptophyta</taxon>
        <taxon>Embryophyta</taxon>
        <taxon>Tracheophyta</taxon>
        <taxon>Spermatophyta</taxon>
        <taxon>Magnoliopsida</taxon>
        <taxon>eudicotyledons</taxon>
        <taxon>Gunneridae</taxon>
        <taxon>Pentapetalae</taxon>
        <taxon>rosids</taxon>
        <taxon>fabids</taxon>
        <taxon>Rosales</taxon>
        <taxon>Rosaceae</taxon>
        <taxon>Rosoideae</taxon>
        <taxon>Rosoideae incertae sedis</taxon>
        <taxon>Rosa</taxon>
    </lineage>
</organism>
<evidence type="ECO:0000256" key="2">
    <source>
        <dbReference type="ARBA" id="ARBA00022692"/>
    </source>
</evidence>
<dbReference type="Pfam" id="PF13962">
    <property type="entry name" value="PGG"/>
    <property type="match status" value="1"/>
</dbReference>
<comment type="caution">
    <text evidence="9">The sequence shown here is derived from an EMBL/GenBank/DDBJ whole genome shotgun (WGS) entry which is preliminary data.</text>
</comment>
<feature type="transmembrane region" description="Helical" evidence="7">
    <location>
        <begin position="155"/>
        <end position="178"/>
    </location>
</feature>
<keyword evidence="3" id="KW-0677">Repeat</keyword>
<keyword evidence="10" id="KW-1185">Reference proteome</keyword>
<keyword evidence="6 7" id="KW-0472">Membrane</keyword>
<evidence type="ECO:0000313" key="10">
    <source>
        <dbReference type="Proteomes" id="UP000238479"/>
    </source>
</evidence>
<evidence type="ECO:0000256" key="5">
    <source>
        <dbReference type="ARBA" id="ARBA00023043"/>
    </source>
</evidence>
<protein>
    <submittedName>
        <fullName evidence="9">Putative PGG domain-containing protein</fullName>
    </submittedName>
</protein>
<dbReference type="STRING" id="74649.A0A2P6SDM8"/>
<dbReference type="EMBL" id="PDCK01000039">
    <property type="protein sequence ID" value="PRQ56775.1"/>
    <property type="molecule type" value="Genomic_DNA"/>
</dbReference>
<keyword evidence="4 7" id="KW-1133">Transmembrane helix</keyword>
<dbReference type="OMA" id="ICFVCCC"/>
<accession>A0A2P6SDM8</accession>
<dbReference type="PANTHER" id="PTHR24186:SF37">
    <property type="entry name" value="PGG DOMAIN-CONTAINING PROTEIN"/>
    <property type="match status" value="1"/>
</dbReference>
<evidence type="ECO:0000256" key="6">
    <source>
        <dbReference type="ARBA" id="ARBA00023136"/>
    </source>
</evidence>
<feature type="transmembrane region" description="Helical" evidence="7">
    <location>
        <begin position="23"/>
        <end position="41"/>
    </location>
</feature>
<sequence>MEKREGKVKICCNSGTWVEEKRGMLMVVATMISTMTFQATISPPGGFWQEMNTNSTFDGAIICNVTNPCVAGTAVSSYIHTDYFNNFQTYNAICFLFSLSITLLLISGFPLRKRVLVWLLSIVMCLTLAFLALTFSEGAKMVVPKSVDSEYTTAIRIVSSVTLFWVPLLGLVALYNVIRLLIWLVKLLWACGA</sequence>
<proteinExistence type="predicted"/>
<evidence type="ECO:0000259" key="8">
    <source>
        <dbReference type="Pfam" id="PF13962"/>
    </source>
</evidence>
<evidence type="ECO:0000256" key="7">
    <source>
        <dbReference type="SAM" id="Phobius"/>
    </source>
</evidence>
<dbReference type="GO" id="GO:0005886">
    <property type="term" value="C:plasma membrane"/>
    <property type="evidence" value="ECO:0007669"/>
    <property type="project" value="TreeGrafter"/>
</dbReference>
<dbReference type="Proteomes" id="UP000238479">
    <property type="component" value="Chromosome 1"/>
</dbReference>